<proteinExistence type="predicted"/>
<accession>A0ABX2XKD9</accession>
<keyword evidence="2" id="KW-1185">Reference proteome</keyword>
<protein>
    <submittedName>
        <fullName evidence="1">Uncharacterized protein</fullName>
    </submittedName>
</protein>
<dbReference type="Proteomes" id="UP000093343">
    <property type="component" value="Unassembled WGS sequence"/>
</dbReference>
<evidence type="ECO:0000313" key="2">
    <source>
        <dbReference type="Proteomes" id="UP000093343"/>
    </source>
</evidence>
<reference evidence="2" key="1">
    <citation type="submission" date="2016-03" db="EMBL/GenBank/DDBJ databases">
        <title>Draft genome sequence of Paenibacillus glacialis DSM 22343.</title>
        <authorList>
            <person name="Shin S.-K."/>
            <person name="Yi H."/>
        </authorList>
    </citation>
    <scope>NUCLEOTIDE SEQUENCE [LARGE SCALE GENOMIC DNA]</scope>
    <source>
        <strain evidence="2">CCUG 60099</strain>
    </source>
</reference>
<name>A0ABX2XKD9_9FLAO</name>
<gene>
    <name evidence="1" type="ORF">FLP_09380</name>
</gene>
<comment type="caution">
    <text evidence="1">The sequence shown here is derived from an EMBL/GenBank/DDBJ whole genome shotgun (WGS) entry which is preliminary data.</text>
</comment>
<dbReference type="EMBL" id="LVEN01000013">
    <property type="protein sequence ID" value="OCB75664.1"/>
    <property type="molecule type" value="Genomic_DNA"/>
</dbReference>
<evidence type="ECO:0000313" key="1">
    <source>
        <dbReference type="EMBL" id="OCB75664.1"/>
    </source>
</evidence>
<organism evidence="1 2">
    <name type="scientific">Flavobacterium piscis</name>
    <dbReference type="NCBI Taxonomy" id="1114874"/>
    <lineage>
        <taxon>Bacteria</taxon>
        <taxon>Pseudomonadati</taxon>
        <taxon>Bacteroidota</taxon>
        <taxon>Flavobacteriia</taxon>
        <taxon>Flavobacteriales</taxon>
        <taxon>Flavobacteriaceae</taxon>
        <taxon>Flavobacterium</taxon>
    </lineage>
</organism>
<sequence>MTYGEKEKIYTNYKGYNFDLKSNKKYRLTISSICDCFGFKKYIFIPLASILDQNGRTIKMEELPDNFDYRNGPLSLNKTWIINNTADGNYKLYVASNNTNLDQSLYKFLTTPVPMTINIKSSIGGKFKISIEEIK</sequence>